<feature type="transmembrane region" description="Helical" evidence="1">
    <location>
        <begin position="143"/>
        <end position="165"/>
    </location>
</feature>
<keyword evidence="1" id="KW-0472">Membrane</keyword>
<dbReference type="Proteomes" id="UP000318733">
    <property type="component" value="Unassembled WGS sequence"/>
</dbReference>
<keyword evidence="1" id="KW-1133">Transmembrane helix</keyword>
<sequence length="199" mass="22246">MSPLKDKIDYLKNIYDEENARQPVLEGKCSQNIANSGIFLTLIGLLIGILSNTQSDLNVVVKCLLVAVIIAITVMNVFCIINALKALDPVNYPYARGNPNTVNEFSTTTAFEEEVVKDYIYCIEKNMLLNNKKASYLIASRKAYVSGIYLTGFFTIFLVCYLTFFMPATPEKIHKVEILKPVTLEMKSNALLQKAQGSK</sequence>
<feature type="transmembrane region" description="Helical" evidence="1">
    <location>
        <begin position="63"/>
        <end position="84"/>
    </location>
</feature>
<accession>A0A556M9M3</accession>
<feature type="transmembrane region" description="Helical" evidence="1">
    <location>
        <begin position="33"/>
        <end position="51"/>
    </location>
</feature>
<keyword evidence="3" id="KW-1185">Reference proteome</keyword>
<gene>
    <name evidence="2" type="ORF">FO440_22570</name>
</gene>
<comment type="caution">
    <text evidence="2">The sequence shown here is derived from an EMBL/GenBank/DDBJ whole genome shotgun (WGS) entry which is preliminary data.</text>
</comment>
<dbReference type="AlphaFoldDB" id="A0A556M9M3"/>
<reference evidence="2 3" key="1">
    <citation type="submission" date="2019-07" db="EMBL/GenBank/DDBJ databases">
        <authorList>
            <person name="Huq M.A."/>
        </authorList>
    </citation>
    <scope>NUCLEOTIDE SEQUENCE [LARGE SCALE GENOMIC DNA]</scope>
    <source>
        <strain evidence="2 3">MAH-19</strain>
    </source>
</reference>
<keyword evidence="1" id="KW-0812">Transmembrane</keyword>
<evidence type="ECO:0000313" key="3">
    <source>
        <dbReference type="Proteomes" id="UP000318733"/>
    </source>
</evidence>
<organism evidence="2 3">
    <name type="scientific">Mucilaginibacter corticis</name>
    <dbReference type="NCBI Taxonomy" id="2597670"/>
    <lineage>
        <taxon>Bacteria</taxon>
        <taxon>Pseudomonadati</taxon>
        <taxon>Bacteroidota</taxon>
        <taxon>Sphingobacteriia</taxon>
        <taxon>Sphingobacteriales</taxon>
        <taxon>Sphingobacteriaceae</taxon>
        <taxon>Mucilaginibacter</taxon>
    </lineage>
</organism>
<dbReference type="EMBL" id="VLPK01000006">
    <property type="protein sequence ID" value="TSJ36614.1"/>
    <property type="molecule type" value="Genomic_DNA"/>
</dbReference>
<protein>
    <submittedName>
        <fullName evidence="2">Uncharacterized protein</fullName>
    </submittedName>
</protein>
<evidence type="ECO:0000256" key="1">
    <source>
        <dbReference type="SAM" id="Phobius"/>
    </source>
</evidence>
<evidence type="ECO:0000313" key="2">
    <source>
        <dbReference type="EMBL" id="TSJ36614.1"/>
    </source>
</evidence>
<dbReference type="RefSeq" id="WP_144250582.1">
    <property type="nucleotide sequence ID" value="NZ_VLPK01000006.1"/>
</dbReference>
<name>A0A556M9M3_9SPHI</name>
<dbReference type="OrthoDB" id="798218at2"/>
<proteinExistence type="predicted"/>